<dbReference type="Gene3D" id="3.90.550.10">
    <property type="entry name" value="Spore Coat Polysaccharide Biosynthesis Protein SpsA, Chain A"/>
    <property type="match status" value="1"/>
</dbReference>
<dbReference type="InterPro" id="IPR029044">
    <property type="entry name" value="Nucleotide-diphossugar_trans"/>
</dbReference>
<comment type="caution">
    <text evidence="3">The sequence shown here is derived from an EMBL/GenBank/DDBJ whole genome shotgun (WGS) entry which is preliminary data.</text>
</comment>
<dbReference type="Proteomes" id="UP000536746">
    <property type="component" value="Unassembled WGS sequence"/>
</dbReference>
<dbReference type="SUPFAM" id="SSF53448">
    <property type="entry name" value="Nucleotide-diphospho-sugar transferases"/>
    <property type="match status" value="1"/>
</dbReference>
<sequence>MTALPAPRYTAILLAAGRGSRFDADEGKLVQRFSGADTVAVAAARACLAAMPVLAVVAEEGSLAQALRDCGCDVAILDASAAREMSASLRHGLRQRGQDHGWLVALADMPLVRPATIAAVLAALQAGADIAVPAMEGRRGHPVGFSRRHLDELLALRGDRGARALLQAHPVREVEVNDPGIFADIDTREDLERLRGR</sequence>
<evidence type="ECO:0000256" key="1">
    <source>
        <dbReference type="ARBA" id="ARBA00022842"/>
    </source>
</evidence>
<reference evidence="3 4" key="1">
    <citation type="journal article" date="2020" name="Front. Plant Sci.">
        <title>Isolation of Rhizosphere Bacteria That Improve Quality and Water Stress Tolerance in Greenhouse Ornamentals.</title>
        <authorList>
            <person name="Nordstedt N.P."/>
            <person name="Jones M.L."/>
        </authorList>
    </citation>
    <scope>NUCLEOTIDE SEQUENCE [LARGE SCALE GENOMIC DNA]</scope>
    <source>
        <strain evidence="3 4">C6C2</strain>
    </source>
</reference>
<keyword evidence="1" id="KW-0460">Magnesium</keyword>
<accession>A0ABX2M6J5</accession>
<dbReference type="RefSeq" id="WP_079216266.1">
    <property type="nucleotide sequence ID" value="NZ_CP018845.1"/>
</dbReference>
<dbReference type="EMBL" id="JABFMT010000020">
    <property type="protein sequence ID" value="NUU03371.1"/>
    <property type="molecule type" value="Genomic_DNA"/>
</dbReference>
<dbReference type="CDD" id="cd04182">
    <property type="entry name" value="GT_2_like_f"/>
    <property type="match status" value="1"/>
</dbReference>
<feature type="domain" description="MobA-like NTP transferase" evidence="2">
    <location>
        <begin position="11"/>
        <end position="169"/>
    </location>
</feature>
<organism evidence="3 4">
    <name type="scientific">Herbaspirillum robiniae</name>
    <dbReference type="NCBI Taxonomy" id="2014887"/>
    <lineage>
        <taxon>Bacteria</taxon>
        <taxon>Pseudomonadati</taxon>
        <taxon>Pseudomonadota</taxon>
        <taxon>Betaproteobacteria</taxon>
        <taxon>Burkholderiales</taxon>
        <taxon>Oxalobacteraceae</taxon>
        <taxon>Herbaspirillum</taxon>
    </lineage>
</organism>
<dbReference type="PANTHER" id="PTHR43777">
    <property type="entry name" value="MOLYBDENUM COFACTOR CYTIDYLYLTRANSFERASE"/>
    <property type="match status" value="1"/>
</dbReference>
<dbReference type="InterPro" id="IPR025877">
    <property type="entry name" value="MobA-like_NTP_Trfase"/>
</dbReference>
<proteinExistence type="predicted"/>
<evidence type="ECO:0000259" key="2">
    <source>
        <dbReference type="Pfam" id="PF12804"/>
    </source>
</evidence>
<dbReference type="Pfam" id="PF12804">
    <property type="entry name" value="NTP_transf_3"/>
    <property type="match status" value="1"/>
</dbReference>
<evidence type="ECO:0000313" key="4">
    <source>
        <dbReference type="Proteomes" id="UP000536746"/>
    </source>
</evidence>
<evidence type="ECO:0000313" key="3">
    <source>
        <dbReference type="EMBL" id="NUU03371.1"/>
    </source>
</evidence>
<name>A0ABX2M6J5_9BURK</name>
<protein>
    <submittedName>
        <fullName evidence="3">Nucleotidyltransferase family protein</fullName>
    </submittedName>
</protein>
<keyword evidence="4" id="KW-1185">Reference proteome</keyword>
<dbReference type="PANTHER" id="PTHR43777:SF1">
    <property type="entry name" value="MOLYBDENUM COFACTOR CYTIDYLYLTRANSFERASE"/>
    <property type="match status" value="1"/>
</dbReference>
<gene>
    <name evidence="3" type="ORF">HNO84_17320</name>
</gene>